<gene>
    <name evidence="1" type="ORF">METZ01_LOCUS75724</name>
</gene>
<name>A0A381U3P9_9ZZZZ</name>
<proteinExistence type="predicted"/>
<dbReference type="AlphaFoldDB" id="A0A381U3P9"/>
<evidence type="ECO:0000313" key="1">
    <source>
        <dbReference type="EMBL" id="SVA22870.1"/>
    </source>
</evidence>
<protein>
    <submittedName>
        <fullName evidence="1">Uncharacterized protein</fullName>
    </submittedName>
</protein>
<dbReference type="EMBL" id="UINC01005680">
    <property type="protein sequence ID" value="SVA22870.1"/>
    <property type="molecule type" value="Genomic_DNA"/>
</dbReference>
<accession>A0A381U3P9</accession>
<organism evidence="1">
    <name type="scientific">marine metagenome</name>
    <dbReference type="NCBI Taxonomy" id="408172"/>
    <lineage>
        <taxon>unclassified sequences</taxon>
        <taxon>metagenomes</taxon>
        <taxon>ecological metagenomes</taxon>
    </lineage>
</organism>
<reference evidence="1" key="1">
    <citation type="submission" date="2018-05" db="EMBL/GenBank/DDBJ databases">
        <authorList>
            <person name="Lanie J.A."/>
            <person name="Ng W.-L."/>
            <person name="Kazmierczak K.M."/>
            <person name="Andrzejewski T.M."/>
            <person name="Davidsen T.M."/>
            <person name="Wayne K.J."/>
            <person name="Tettelin H."/>
            <person name="Glass J.I."/>
            <person name="Rusch D."/>
            <person name="Podicherti R."/>
            <person name="Tsui H.-C.T."/>
            <person name="Winkler M.E."/>
        </authorList>
    </citation>
    <scope>NUCLEOTIDE SEQUENCE</scope>
</reference>
<sequence>MSDAEKVETRAVRDYLTALEANQPKRGRKRTPDSVRSQIEAATAAMESASATKRLGLVQERIDLEAELDRLESTGSVDMGALESAFAANAASYGGKRGISYAAWREVGVPSPVLKAAGIRRSA</sequence>